<evidence type="ECO:0000256" key="1">
    <source>
        <dbReference type="SAM" id="Phobius"/>
    </source>
</evidence>
<proteinExistence type="predicted"/>
<dbReference type="Proteomes" id="UP001570417">
    <property type="component" value="Unassembled WGS sequence"/>
</dbReference>
<keyword evidence="3" id="KW-1185">Reference proteome</keyword>
<evidence type="ECO:0000313" key="3">
    <source>
        <dbReference type="Proteomes" id="UP001570417"/>
    </source>
</evidence>
<feature type="transmembrane region" description="Helical" evidence="1">
    <location>
        <begin position="52"/>
        <end position="77"/>
    </location>
</feature>
<name>A0ABV4N6V5_9VIBR</name>
<protein>
    <submittedName>
        <fullName evidence="2">DUF3624 domain-containing protein</fullName>
    </submittedName>
</protein>
<organism evidence="2 3">
    <name type="scientific">Vibrio gallaecicus</name>
    <dbReference type="NCBI Taxonomy" id="552386"/>
    <lineage>
        <taxon>Bacteria</taxon>
        <taxon>Pseudomonadati</taxon>
        <taxon>Pseudomonadota</taxon>
        <taxon>Gammaproteobacteria</taxon>
        <taxon>Vibrionales</taxon>
        <taxon>Vibrionaceae</taxon>
        <taxon>Vibrio</taxon>
    </lineage>
</organism>
<dbReference type="RefSeq" id="WP_372264740.1">
    <property type="nucleotide sequence ID" value="NZ_JBFRUW010000004.1"/>
</dbReference>
<keyword evidence="1" id="KW-1133">Transmembrane helix</keyword>
<accession>A0ABV4N6V5</accession>
<dbReference type="InterPro" id="IPR022072">
    <property type="entry name" value="DUF3624"/>
</dbReference>
<gene>
    <name evidence="2" type="ORF">AB4566_02380</name>
</gene>
<sequence length="83" mass="9648">MTCVRCNKTEKITQKLGRCQRCMNQLTVLSILSWGIWWLFFKEDPRTINAIALMMAACAFSGLLSIHLVMKFVILLLRKRNTK</sequence>
<dbReference type="EMBL" id="JBFRUW010000004">
    <property type="protein sequence ID" value="MFA0567119.1"/>
    <property type="molecule type" value="Genomic_DNA"/>
</dbReference>
<reference evidence="2 3" key="1">
    <citation type="journal article" date="2024" name="ISME J.">
        <title>Tailless and filamentous prophages are predominant in marine Vibrio.</title>
        <authorList>
            <person name="Steensen K."/>
            <person name="Seneca J."/>
            <person name="Bartlau N."/>
            <person name="Yu X.A."/>
            <person name="Hussain F.A."/>
            <person name="Polz M.F."/>
        </authorList>
    </citation>
    <scope>NUCLEOTIDE SEQUENCE [LARGE SCALE GENOMIC DNA]</scope>
    <source>
        <strain evidence="2 3">10N.222.51.A1</strain>
    </source>
</reference>
<evidence type="ECO:0000313" key="2">
    <source>
        <dbReference type="EMBL" id="MFA0567119.1"/>
    </source>
</evidence>
<keyword evidence="1" id="KW-0812">Transmembrane</keyword>
<dbReference type="Pfam" id="PF12292">
    <property type="entry name" value="DUF3624"/>
    <property type="match status" value="1"/>
</dbReference>
<keyword evidence="1" id="KW-0472">Membrane</keyword>
<feature type="transmembrane region" description="Helical" evidence="1">
    <location>
        <begin position="21"/>
        <end position="40"/>
    </location>
</feature>
<comment type="caution">
    <text evidence="2">The sequence shown here is derived from an EMBL/GenBank/DDBJ whole genome shotgun (WGS) entry which is preliminary data.</text>
</comment>